<evidence type="ECO:0000256" key="1">
    <source>
        <dbReference type="SAM" id="Phobius"/>
    </source>
</evidence>
<gene>
    <name evidence="2" type="ORF">BARRO_10111</name>
</gene>
<reference evidence="2" key="1">
    <citation type="journal article" date="2011" name="PLoS Genet.">
        <title>Parallel evolution of a type IV secretion system in radiating lineages of the host-restricted bacterial pathogen Bartonella.</title>
        <authorList>
            <person name="Engel P."/>
            <person name="Salzburger W."/>
            <person name="Liesch M."/>
            <person name="Chang C.C."/>
            <person name="Maruyama S."/>
            <person name="Lanz C."/>
            <person name="Calteau A."/>
            <person name="Lajus A."/>
            <person name="Medigue C."/>
            <person name="Schuster S.C."/>
            <person name="Dehio C."/>
        </authorList>
    </citation>
    <scope>NUCLEOTIDE SEQUENCE</scope>
    <source>
        <strain evidence="2">ATCC BAA-1498</strain>
    </source>
</reference>
<protein>
    <submittedName>
        <fullName evidence="2">Uncharacterized protein</fullName>
    </submittedName>
</protein>
<keyword evidence="1" id="KW-1133">Transmembrane helix</keyword>
<name>E6YJZ0_9HYPH</name>
<organism evidence="2">
    <name type="scientific">Bartonella rochalimae ATCC BAA-1498</name>
    <dbReference type="NCBI Taxonomy" id="685782"/>
    <lineage>
        <taxon>Bacteria</taxon>
        <taxon>Pseudomonadati</taxon>
        <taxon>Pseudomonadota</taxon>
        <taxon>Alphaproteobacteria</taxon>
        <taxon>Hyphomicrobiales</taxon>
        <taxon>Bartonellaceae</taxon>
        <taxon>Bartonella</taxon>
    </lineage>
</organism>
<proteinExistence type="predicted"/>
<keyword evidence="1" id="KW-0812">Transmembrane</keyword>
<feature type="transmembrane region" description="Helical" evidence="1">
    <location>
        <begin position="6"/>
        <end position="22"/>
    </location>
</feature>
<accession>E6YJZ0</accession>
<dbReference type="EMBL" id="FN645455">
    <property type="protein sequence ID" value="CBI77178.1"/>
    <property type="molecule type" value="Genomic_DNA"/>
</dbReference>
<sequence>MPVLLEIFVSIFFAVVFFFNFIESKNSMTFFLLKYISWKNRSSNPTSFVNSKDSLNFVHVKGYITLINFLDVLVPTLSCRTFNS</sequence>
<keyword evidence="1" id="KW-0472">Membrane</keyword>
<evidence type="ECO:0000313" key="2">
    <source>
        <dbReference type="EMBL" id="CBI77178.1"/>
    </source>
</evidence>
<dbReference type="AlphaFoldDB" id="E6YJZ0"/>